<dbReference type="PANTHER" id="PTHR43133:SF51">
    <property type="entry name" value="RNA POLYMERASE SIGMA FACTOR"/>
    <property type="match status" value="1"/>
</dbReference>
<dbReference type="InterPro" id="IPR013325">
    <property type="entry name" value="RNA_pol_sigma_r2"/>
</dbReference>
<evidence type="ECO:0000259" key="6">
    <source>
        <dbReference type="Pfam" id="PF08281"/>
    </source>
</evidence>
<gene>
    <name evidence="7" type="ORF">WCD58_13445</name>
</gene>
<dbReference type="CDD" id="cd06171">
    <property type="entry name" value="Sigma70_r4"/>
    <property type="match status" value="1"/>
</dbReference>
<dbReference type="SUPFAM" id="SSF88659">
    <property type="entry name" value="Sigma3 and sigma4 domains of RNA polymerase sigma factors"/>
    <property type="match status" value="1"/>
</dbReference>
<name>A0ABU8M5V5_9PSEU</name>
<keyword evidence="3" id="KW-0731">Sigma factor</keyword>
<dbReference type="Gene3D" id="1.10.1740.10">
    <property type="match status" value="1"/>
</dbReference>
<comment type="similarity">
    <text evidence="1">Belongs to the sigma-70 factor family. ECF subfamily.</text>
</comment>
<evidence type="ECO:0000256" key="4">
    <source>
        <dbReference type="ARBA" id="ARBA00023163"/>
    </source>
</evidence>
<evidence type="ECO:0000313" key="7">
    <source>
        <dbReference type="EMBL" id="MEJ2862170.1"/>
    </source>
</evidence>
<reference evidence="7 8" key="1">
    <citation type="submission" date="2024-03" db="EMBL/GenBank/DDBJ databases">
        <title>Actinomycetospora sp. OC33-EN07, a novel actinomycete isolated from wild orchid (Aerides multiflora).</title>
        <authorList>
            <person name="Suriyachadkun C."/>
        </authorList>
    </citation>
    <scope>NUCLEOTIDE SEQUENCE [LARGE SCALE GENOMIC DNA]</scope>
    <source>
        <strain evidence="7 8">OC33-EN07</strain>
    </source>
</reference>
<dbReference type="NCBIfam" id="TIGR02937">
    <property type="entry name" value="sigma70-ECF"/>
    <property type="match status" value="1"/>
</dbReference>
<accession>A0ABU8M5V5</accession>
<dbReference type="RefSeq" id="WP_337703542.1">
    <property type="nucleotide sequence ID" value="NZ_JBBEGM010000004.1"/>
</dbReference>
<dbReference type="InterPro" id="IPR036388">
    <property type="entry name" value="WH-like_DNA-bd_sf"/>
</dbReference>
<dbReference type="Gene3D" id="1.10.10.10">
    <property type="entry name" value="Winged helix-like DNA-binding domain superfamily/Winged helix DNA-binding domain"/>
    <property type="match status" value="1"/>
</dbReference>
<dbReference type="InterPro" id="IPR039425">
    <property type="entry name" value="RNA_pol_sigma-70-like"/>
</dbReference>
<dbReference type="Proteomes" id="UP001369736">
    <property type="component" value="Unassembled WGS sequence"/>
</dbReference>
<sequence length="199" mass="22253">MTDSVTHEDRYQESSDNELVELYRQHDDLDAITTLIRRHERALRAMVRRILHHEEDTAEVVQTTWVRALTALARPEHEVSGVVMGWLWSIARNEAIDRLRRARIRRASTVSAGLDIAATTNDYAAADARIVLAQLLDTLPEHHRDAITLIWLRGLSVQEAADVLGVATGTVKSRCNRARQLMASAVTRGGAIATALDPY</sequence>
<dbReference type="EMBL" id="JBBEGM010000004">
    <property type="protein sequence ID" value="MEJ2862170.1"/>
    <property type="molecule type" value="Genomic_DNA"/>
</dbReference>
<evidence type="ECO:0000256" key="2">
    <source>
        <dbReference type="ARBA" id="ARBA00023015"/>
    </source>
</evidence>
<dbReference type="Pfam" id="PF04542">
    <property type="entry name" value="Sigma70_r2"/>
    <property type="match status" value="1"/>
</dbReference>
<organism evidence="7 8">
    <name type="scientific">Actinomycetospora flava</name>
    <dbReference type="NCBI Taxonomy" id="3129232"/>
    <lineage>
        <taxon>Bacteria</taxon>
        <taxon>Bacillati</taxon>
        <taxon>Actinomycetota</taxon>
        <taxon>Actinomycetes</taxon>
        <taxon>Pseudonocardiales</taxon>
        <taxon>Pseudonocardiaceae</taxon>
        <taxon>Actinomycetospora</taxon>
    </lineage>
</organism>
<dbReference type="InterPro" id="IPR014284">
    <property type="entry name" value="RNA_pol_sigma-70_dom"/>
</dbReference>
<evidence type="ECO:0000259" key="5">
    <source>
        <dbReference type="Pfam" id="PF04542"/>
    </source>
</evidence>
<dbReference type="InterPro" id="IPR013324">
    <property type="entry name" value="RNA_pol_sigma_r3/r4-like"/>
</dbReference>
<protein>
    <submittedName>
        <fullName evidence="7">Sigma-70 family RNA polymerase sigma factor</fullName>
    </submittedName>
</protein>
<evidence type="ECO:0000256" key="3">
    <source>
        <dbReference type="ARBA" id="ARBA00023082"/>
    </source>
</evidence>
<comment type="caution">
    <text evidence="7">The sequence shown here is derived from an EMBL/GenBank/DDBJ whole genome shotgun (WGS) entry which is preliminary data.</text>
</comment>
<keyword evidence="2" id="KW-0805">Transcription regulation</keyword>
<dbReference type="Pfam" id="PF08281">
    <property type="entry name" value="Sigma70_r4_2"/>
    <property type="match status" value="1"/>
</dbReference>
<keyword evidence="8" id="KW-1185">Reference proteome</keyword>
<dbReference type="SUPFAM" id="SSF88946">
    <property type="entry name" value="Sigma2 domain of RNA polymerase sigma factors"/>
    <property type="match status" value="1"/>
</dbReference>
<dbReference type="PANTHER" id="PTHR43133">
    <property type="entry name" value="RNA POLYMERASE ECF-TYPE SIGMA FACTO"/>
    <property type="match status" value="1"/>
</dbReference>
<feature type="domain" description="RNA polymerase sigma-70 region 2" evidence="5">
    <location>
        <begin position="35"/>
        <end position="103"/>
    </location>
</feature>
<evidence type="ECO:0000313" key="8">
    <source>
        <dbReference type="Proteomes" id="UP001369736"/>
    </source>
</evidence>
<dbReference type="InterPro" id="IPR007627">
    <property type="entry name" value="RNA_pol_sigma70_r2"/>
</dbReference>
<proteinExistence type="inferred from homology"/>
<feature type="domain" description="RNA polymerase sigma factor 70 region 4 type 2" evidence="6">
    <location>
        <begin position="132"/>
        <end position="181"/>
    </location>
</feature>
<keyword evidence="4" id="KW-0804">Transcription</keyword>
<evidence type="ECO:0000256" key="1">
    <source>
        <dbReference type="ARBA" id="ARBA00010641"/>
    </source>
</evidence>
<dbReference type="InterPro" id="IPR013249">
    <property type="entry name" value="RNA_pol_sigma70_r4_t2"/>
</dbReference>